<dbReference type="EMBL" id="JAFMNX010000001">
    <property type="protein sequence ID" value="MBS9720038.1"/>
    <property type="molecule type" value="Genomic_DNA"/>
</dbReference>
<evidence type="ECO:0000313" key="2">
    <source>
        <dbReference type="Proteomes" id="UP001297272"/>
    </source>
</evidence>
<organism evidence="1 2">
    <name type="scientific">Tianweitania aestuarii</name>
    <dbReference type="NCBI Taxonomy" id="2814886"/>
    <lineage>
        <taxon>Bacteria</taxon>
        <taxon>Pseudomonadati</taxon>
        <taxon>Pseudomonadota</taxon>
        <taxon>Alphaproteobacteria</taxon>
        <taxon>Hyphomicrobiales</taxon>
        <taxon>Phyllobacteriaceae</taxon>
        <taxon>Tianweitania</taxon>
    </lineage>
</organism>
<evidence type="ECO:0000313" key="1">
    <source>
        <dbReference type="EMBL" id="MBS9720038.1"/>
    </source>
</evidence>
<name>A0ABS5RSK4_9HYPH</name>
<protein>
    <submittedName>
        <fullName evidence="1">Uncharacterized protein</fullName>
    </submittedName>
</protein>
<proteinExistence type="predicted"/>
<keyword evidence="2" id="KW-1185">Reference proteome</keyword>
<dbReference type="RefSeq" id="WP_213983610.1">
    <property type="nucleotide sequence ID" value="NZ_JAFMNX010000001.1"/>
</dbReference>
<comment type="caution">
    <text evidence="1">The sequence shown here is derived from an EMBL/GenBank/DDBJ whole genome shotgun (WGS) entry which is preliminary data.</text>
</comment>
<dbReference type="Proteomes" id="UP001297272">
    <property type="component" value="Unassembled WGS sequence"/>
</dbReference>
<gene>
    <name evidence="1" type="ORF">JYU29_04965</name>
</gene>
<accession>A0ABS5RSK4</accession>
<reference evidence="1 2" key="1">
    <citation type="submission" date="2021-03" db="EMBL/GenBank/DDBJ databases">
        <title>Tianweitania aestuarii sp. nov., isolated from a tidal flat.</title>
        <authorList>
            <person name="Park S."/>
            <person name="Yoon J.-H."/>
        </authorList>
    </citation>
    <scope>NUCLEOTIDE SEQUENCE [LARGE SCALE GENOMIC DNA]</scope>
    <source>
        <strain evidence="1 2">BSSL-BM11</strain>
    </source>
</reference>
<sequence length="705" mass="76508">MVAKPTTPFRSGNAGEISSDAKNRVDIKQYYSGGLAYKNIEPVPQSGFRQMGGSWRKGQIAATVAPRFVSLNLDNGTTLACFVMEGQVAIYTESGLAYVVPIARLTPDLIPNLEFYAEGRTIGIFHAYMRPLRLFLDPASNSWLVSDWTFAPPPKVDLGGNYPRSADMWEIFIRWADRDNTVALSVTVNGETTPSVRLTDSAGNLVSVAADNADWNKFAADVAAAIQALPNIGPTVTGFQSTELGDSRRLIITFGGDLLGEEYDLAAVVTNTSEVSALPVHTSIGRTELEYLFSDARHWPGLAVLVQDRMAYADIAAEGGALALSAVAEYFDLDTAGKSDSAARLDRIRSQTSERINQVKESRYILLFTDRGVYFVTNRTIERNTPLNFVLASEVGGQPHCQAFDLEGVIYYVAINQRGTSEAYAGGNQLLSLVYDDVSTSYNADTVSLLASHLTQGIIRTARQKPLTDFDASKGWLLRADGRLVAAQMIKNQDILGFCEWIAASGGVVREIGIDGRNRLWVAVQRNGVIGIELYDPSIYLHDAMVATPNLAGVISGLPYENGAVLYAVADGFEIGPFTCQNGTIDLRDAYASAIVGRWQRPYFESMPYRAVTPGDEVIERPGRIHTANVSLVDTTSIAIGANGQPPEEQPLLTVDDPADRPMPGKSKTITVTGLLGYVDGTTLVITQNKPGRFRVSQFSVGTKL</sequence>